<protein>
    <recommendedName>
        <fullName evidence="6">WAT1-related protein</fullName>
    </recommendedName>
</protein>
<keyword evidence="9" id="KW-1185">Reference proteome</keyword>
<name>A0A9Q0R2W1_9MAGN</name>
<feature type="domain" description="EamA" evidence="7">
    <location>
        <begin position="16"/>
        <end position="155"/>
    </location>
</feature>
<evidence type="ECO:0000256" key="6">
    <source>
        <dbReference type="RuleBase" id="RU363077"/>
    </source>
</evidence>
<evidence type="ECO:0000259" key="7">
    <source>
        <dbReference type="Pfam" id="PF00892"/>
    </source>
</evidence>
<dbReference type="Proteomes" id="UP001141806">
    <property type="component" value="Unassembled WGS sequence"/>
</dbReference>
<dbReference type="GO" id="GO:0022857">
    <property type="term" value="F:transmembrane transporter activity"/>
    <property type="evidence" value="ECO:0007669"/>
    <property type="project" value="InterPro"/>
</dbReference>
<accession>A0A9Q0R2W1</accession>
<dbReference type="InterPro" id="IPR000620">
    <property type="entry name" value="EamA_dom"/>
</dbReference>
<comment type="caution">
    <text evidence="8">The sequence shown here is derived from an EMBL/GenBank/DDBJ whole genome shotgun (WGS) entry which is preliminary data.</text>
</comment>
<dbReference type="PANTHER" id="PTHR31218">
    <property type="entry name" value="WAT1-RELATED PROTEIN"/>
    <property type="match status" value="1"/>
</dbReference>
<dbReference type="EMBL" id="JAMYWD010000001">
    <property type="protein sequence ID" value="KAJ4981385.1"/>
    <property type="molecule type" value="Genomic_DNA"/>
</dbReference>
<dbReference type="InterPro" id="IPR037185">
    <property type="entry name" value="EmrE-like"/>
</dbReference>
<gene>
    <name evidence="8" type="ORF">NE237_032222</name>
</gene>
<evidence type="ECO:0000256" key="2">
    <source>
        <dbReference type="ARBA" id="ARBA00007635"/>
    </source>
</evidence>
<feature type="transmembrane region" description="Helical" evidence="6">
    <location>
        <begin position="16"/>
        <end position="37"/>
    </location>
</feature>
<evidence type="ECO:0000256" key="1">
    <source>
        <dbReference type="ARBA" id="ARBA00004141"/>
    </source>
</evidence>
<dbReference type="Pfam" id="PF00892">
    <property type="entry name" value="EamA"/>
    <property type="match status" value="1"/>
</dbReference>
<evidence type="ECO:0000256" key="4">
    <source>
        <dbReference type="ARBA" id="ARBA00022989"/>
    </source>
</evidence>
<dbReference type="InterPro" id="IPR030184">
    <property type="entry name" value="WAT1-related"/>
</dbReference>
<keyword evidence="5 6" id="KW-0472">Membrane</keyword>
<feature type="transmembrane region" description="Helical" evidence="6">
    <location>
        <begin position="259"/>
        <end position="279"/>
    </location>
</feature>
<dbReference type="GO" id="GO:0016020">
    <property type="term" value="C:membrane"/>
    <property type="evidence" value="ECO:0007669"/>
    <property type="project" value="UniProtKB-SubCell"/>
</dbReference>
<feature type="transmembrane region" description="Helical" evidence="6">
    <location>
        <begin position="138"/>
        <end position="157"/>
    </location>
</feature>
<comment type="similarity">
    <text evidence="2 6">Belongs to the drug/metabolite transporter (DMT) superfamily. Plant drug/metabolite exporter (P-DME) (TC 2.A.7.4) family.</text>
</comment>
<comment type="subcellular location">
    <subcellularLocation>
        <location evidence="1 6">Membrane</location>
        <topology evidence="1 6">Multi-pass membrane protein</topology>
    </subcellularLocation>
</comment>
<evidence type="ECO:0000256" key="5">
    <source>
        <dbReference type="ARBA" id="ARBA00023136"/>
    </source>
</evidence>
<feature type="transmembrane region" description="Helical" evidence="6">
    <location>
        <begin position="43"/>
        <end position="64"/>
    </location>
</feature>
<feature type="transmembrane region" description="Helical" evidence="6">
    <location>
        <begin position="315"/>
        <end position="334"/>
    </location>
</feature>
<keyword evidence="3 6" id="KW-0812">Transmembrane</keyword>
<reference evidence="8" key="1">
    <citation type="journal article" date="2023" name="Plant J.">
        <title>The genome of the king protea, Protea cynaroides.</title>
        <authorList>
            <person name="Chang J."/>
            <person name="Duong T.A."/>
            <person name="Schoeman C."/>
            <person name="Ma X."/>
            <person name="Roodt D."/>
            <person name="Barker N."/>
            <person name="Li Z."/>
            <person name="Van de Peer Y."/>
            <person name="Mizrachi E."/>
        </authorList>
    </citation>
    <scope>NUCLEOTIDE SEQUENCE</scope>
    <source>
        <tissue evidence="8">Young leaves</tissue>
    </source>
</reference>
<dbReference type="OrthoDB" id="1728340at2759"/>
<sequence length="353" mass="39554">MAERTNLMSERPKQHLVMLAMQFIYASSHVVSGVALTMGISKIVFLVYNNIIALLLVVPLAYFLEKDRRPELTARFFVDCFLYAVVEITATQGFYLLGLDNTSPTFASAIQNSVPAITFLMNDIFSQEDVLSRKRARIAKWVGALSCVVGVLVITVYKSPIIFGPPASHLQETHLFLILGDANNGKNWTLGCIYLIAHCFFSSAWKVWQASVPENDSERHSPLSITSYTRFFGVLQFLVIAAFIEKNSQAWLVHWGTEFFSVLYTGIVVLGIDFAVKIWCIGKDVPLVEAMYQPVQTLVVALFMASNALGEQFYLGGMIGAALNITGLYLVLWAKNEDGLFENRVRRVRQVRE</sequence>
<feature type="transmembrane region" description="Helical" evidence="6">
    <location>
        <begin position="228"/>
        <end position="244"/>
    </location>
</feature>
<keyword evidence="4 6" id="KW-1133">Transmembrane helix</keyword>
<proteinExistence type="inferred from homology"/>
<dbReference type="SUPFAM" id="SSF103481">
    <property type="entry name" value="Multidrug resistance efflux transporter EmrE"/>
    <property type="match status" value="1"/>
</dbReference>
<organism evidence="8 9">
    <name type="scientific">Protea cynaroides</name>
    <dbReference type="NCBI Taxonomy" id="273540"/>
    <lineage>
        <taxon>Eukaryota</taxon>
        <taxon>Viridiplantae</taxon>
        <taxon>Streptophyta</taxon>
        <taxon>Embryophyta</taxon>
        <taxon>Tracheophyta</taxon>
        <taxon>Spermatophyta</taxon>
        <taxon>Magnoliopsida</taxon>
        <taxon>Proteales</taxon>
        <taxon>Proteaceae</taxon>
        <taxon>Protea</taxon>
    </lineage>
</organism>
<evidence type="ECO:0000313" key="9">
    <source>
        <dbReference type="Proteomes" id="UP001141806"/>
    </source>
</evidence>
<evidence type="ECO:0000256" key="3">
    <source>
        <dbReference type="ARBA" id="ARBA00022692"/>
    </source>
</evidence>
<evidence type="ECO:0000313" key="8">
    <source>
        <dbReference type="EMBL" id="KAJ4981385.1"/>
    </source>
</evidence>
<dbReference type="AlphaFoldDB" id="A0A9Q0R2W1"/>